<evidence type="ECO:0000313" key="2">
    <source>
        <dbReference type="EMBL" id="CAH1198735.1"/>
    </source>
</evidence>
<sequence length="267" mass="29534">MIVRTRVFLGVLAALLLLIMAVACQKGDQVRKGEQHLNVVSSPQHPTTNDTNESGVSSEIKIIKPVVIAEGTTELNGDGTKETILVWLMKGKEVTDPNPGPFQGTFLQGQFEVVATAADGKELARFGLNDAFDGGELSFRKDKPFMLLFDDYNGDGFPDFTIGQWGGSNGNIYSMMTIDPNGFRILEKNIYSSDHRASIRYRKVGDHAFVNQYYDQEKGSLDVIYRWKDGTFSLDAPVRAKEVHPAGMEEGEVAEKTVRLRPNSSPQ</sequence>
<dbReference type="RefSeq" id="WP_236339455.1">
    <property type="nucleotide sequence ID" value="NZ_CAKMMF010000005.1"/>
</dbReference>
<protein>
    <recommendedName>
        <fullName evidence="4">Lipoprotein</fullName>
    </recommendedName>
</protein>
<gene>
    <name evidence="2" type="ORF">PAECIP111893_01085</name>
</gene>
<comment type="caution">
    <text evidence="2">The sequence shown here is derived from an EMBL/GenBank/DDBJ whole genome shotgun (WGS) entry which is preliminary data.</text>
</comment>
<evidence type="ECO:0008006" key="4">
    <source>
        <dbReference type="Google" id="ProtNLM"/>
    </source>
</evidence>
<feature type="region of interest" description="Disordered" evidence="1">
    <location>
        <begin position="247"/>
        <end position="267"/>
    </location>
</feature>
<proteinExistence type="predicted"/>
<accession>A0ABN8G5W7</accession>
<reference evidence="2" key="1">
    <citation type="submission" date="2022-01" db="EMBL/GenBank/DDBJ databases">
        <authorList>
            <person name="Criscuolo A."/>
        </authorList>
    </citation>
    <scope>NUCLEOTIDE SEQUENCE</scope>
    <source>
        <strain evidence="2">CIP111893</strain>
    </source>
</reference>
<organism evidence="2 3">
    <name type="scientific">Paenibacillus plantiphilus</name>
    <dbReference type="NCBI Taxonomy" id="2905650"/>
    <lineage>
        <taxon>Bacteria</taxon>
        <taxon>Bacillati</taxon>
        <taxon>Bacillota</taxon>
        <taxon>Bacilli</taxon>
        <taxon>Bacillales</taxon>
        <taxon>Paenibacillaceae</taxon>
        <taxon>Paenibacillus</taxon>
    </lineage>
</organism>
<keyword evidence="3" id="KW-1185">Reference proteome</keyword>
<dbReference type="Proteomes" id="UP000838686">
    <property type="component" value="Unassembled WGS sequence"/>
</dbReference>
<dbReference type="EMBL" id="CAKMMF010000005">
    <property type="protein sequence ID" value="CAH1198735.1"/>
    <property type="molecule type" value="Genomic_DNA"/>
</dbReference>
<name>A0ABN8G5W7_9BACL</name>
<evidence type="ECO:0000256" key="1">
    <source>
        <dbReference type="SAM" id="MobiDB-lite"/>
    </source>
</evidence>
<dbReference type="PROSITE" id="PS51257">
    <property type="entry name" value="PROKAR_LIPOPROTEIN"/>
    <property type="match status" value="1"/>
</dbReference>
<evidence type="ECO:0000313" key="3">
    <source>
        <dbReference type="Proteomes" id="UP000838686"/>
    </source>
</evidence>